<dbReference type="Pfam" id="PF04563">
    <property type="entry name" value="RNA_pol_Rpb2_1"/>
    <property type="match status" value="1"/>
</dbReference>
<feature type="domain" description="RNA polymerase Rpb2" evidence="10">
    <location>
        <begin position="463"/>
        <end position="520"/>
    </location>
</feature>
<keyword evidence="4" id="KW-0548">Nucleotidyltransferase</keyword>
<dbReference type="RefSeq" id="YP_010841606.1">
    <property type="nucleotide sequence ID" value="NC_079139.1"/>
</dbReference>
<dbReference type="Pfam" id="PF04561">
    <property type="entry name" value="RNA_pol_Rpb2_2"/>
    <property type="match status" value="1"/>
</dbReference>
<evidence type="ECO:0000256" key="7">
    <source>
        <dbReference type="RuleBase" id="RU000434"/>
    </source>
</evidence>
<reference evidence="11 12" key="1">
    <citation type="submission" date="2021-02" db="EMBL/GenBank/DDBJ databases">
        <title>Cotonvirus japonicus, which uses Golgi apparatus of host cells for its virion factory, phylogenetically links tailed tupanvirus and icosahedral mimivirus.</title>
        <authorList>
            <person name="Takahashi H."/>
            <person name="Fukaya S."/>
            <person name="Song C."/>
            <person name="Murata K."/>
            <person name="Takemura M."/>
        </authorList>
    </citation>
    <scope>NUCLEOTIDE SEQUENCE [LARGE SCALE GENOMIC DNA]</scope>
</reference>
<dbReference type="PANTHER" id="PTHR20856">
    <property type="entry name" value="DNA-DIRECTED RNA POLYMERASE I SUBUNIT 2"/>
    <property type="match status" value="1"/>
</dbReference>
<evidence type="ECO:0000259" key="9">
    <source>
        <dbReference type="Pfam" id="PF04563"/>
    </source>
</evidence>
<dbReference type="GeneID" id="80558203"/>
<dbReference type="GO" id="GO:0000428">
    <property type="term" value="C:DNA-directed RNA polymerase complex"/>
    <property type="evidence" value="ECO:0007669"/>
    <property type="project" value="UniProtKB-KW"/>
</dbReference>
<dbReference type="Pfam" id="PF04565">
    <property type="entry name" value="RNA_pol_Rpb2_3"/>
    <property type="match status" value="1"/>
</dbReference>
<evidence type="ECO:0000259" key="8">
    <source>
        <dbReference type="Pfam" id="PF04561"/>
    </source>
</evidence>
<dbReference type="EC" id="2.7.7.6" evidence="1"/>
<accession>A0ABM7NS64</accession>
<name>A0ABM7NS64_9VIRU</name>
<keyword evidence="12" id="KW-1185">Reference proteome</keyword>
<dbReference type="Gene3D" id="3.90.1110.10">
    <property type="entry name" value="RNA polymerase Rpb2, domain 2"/>
    <property type="match status" value="1"/>
</dbReference>
<keyword evidence="2 11" id="KW-0240">DNA-directed RNA polymerase</keyword>
<dbReference type="Proteomes" id="UP001321479">
    <property type="component" value="Segment"/>
</dbReference>
<organism evidence="11 12">
    <name type="scientific">Cotonvirus japonicus</name>
    <dbReference type="NCBI Taxonomy" id="2811091"/>
    <lineage>
        <taxon>Viruses</taxon>
        <taxon>Varidnaviria</taxon>
        <taxon>Bamfordvirae</taxon>
        <taxon>Nucleocytoviricota</taxon>
        <taxon>Megaviricetes</taxon>
        <taxon>Imitervirales</taxon>
        <taxon>Mimiviridae</taxon>
        <taxon>Megamimivirinae</taxon>
        <taxon>Cotonvirus</taxon>
        <taxon>Cotonvirus japonicum</taxon>
    </lineage>
</organism>
<protein>
    <recommendedName>
        <fullName evidence="1">DNA-directed RNA polymerase</fullName>
        <ecNumber evidence="1">2.7.7.6</ecNumber>
    </recommendedName>
</protein>
<dbReference type="Gene3D" id="3.90.1100.10">
    <property type="match status" value="2"/>
</dbReference>
<feature type="domain" description="RNA polymerase Rpb2" evidence="8">
    <location>
        <begin position="198"/>
        <end position="393"/>
    </location>
</feature>
<dbReference type="InterPro" id="IPR007642">
    <property type="entry name" value="RNA_pol_Rpb2_2"/>
</dbReference>
<evidence type="ECO:0000256" key="1">
    <source>
        <dbReference type="ARBA" id="ARBA00012418"/>
    </source>
</evidence>
<feature type="domain" description="RNA polymerase beta subunit protrusion" evidence="9">
    <location>
        <begin position="35"/>
        <end position="419"/>
    </location>
</feature>
<evidence type="ECO:0000256" key="3">
    <source>
        <dbReference type="ARBA" id="ARBA00022679"/>
    </source>
</evidence>
<comment type="similarity">
    <text evidence="7">Belongs to the RNA polymerase beta chain family.</text>
</comment>
<dbReference type="InterPro" id="IPR007645">
    <property type="entry name" value="RNA_pol_Rpb2_3"/>
</dbReference>
<evidence type="ECO:0000256" key="2">
    <source>
        <dbReference type="ARBA" id="ARBA00022478"/>
    </source>
</evidence>
<keyword evidence="3" id="KW-0808">Transferase</keyword>
<evidence type="ECO:0000313" key="12">
    <source>
        <dbReference type="Proteomes" id="UP001321479"/>
    </source>
</evidence>
<keyword evidence="5" id="KW-0479">Metal-binding</keyword>
<evidence type="ECO:0000259" key="10">
    <source>
        <dbReference type="Pfam" id="PF04565"/>
    </source>
</evidence>
<dbReference type="InterPro" id="IPR037034">
    <property type="entry name" value="RNA_pol_Rpb2_2_sf"/>
</dbReference>
<sequence>MSKKSAENEDINNNYDPEAHFGLLDLFFEKDKQVLVKHHIDSYNQFIEEAIPSVLQGGENVISEKASENKIIRYRLTFDNLGIKPPTFDNDEQLLYPLDAITKNLSYSSKYTATVTQWQDIVDINSGTTETRIIGAPEHDVPIAKIPIMVMSKYCNLTLRPDVCTRHCKYDAGGYFIVNGSEKVVLSVESMIPRKPGVFTQKDQNNVLYYARVQSIPSTQFVGNPQMFTIKMKKDNSIVLSIPHFNEVSIFTFIRALGIETDEDIVDCIVDVKREKDLLNLLSISMNSNNSPSVTKEEALEIISNQIKSTKSYTNSDPKVRAEQRKKYLEKILTQFVLPHVNSGAKELDKINKAYYVCYMIHKLLKCYLKNSKEVEEYRGCDDRDSMVNKRIDTTGRLLGALFKQFYEKMINDCNKIFKTKNVDDKKPPNIIPHIKPNSIEQGLRQALSTGNFGSPTRKGLSQMLNRMNHLHSLSYMRRVITPTVDASTNKLTSPRHLHNTQWGSMCPLETPEGLSVGSVIRTLYNPSYVIKT</sequence>
<evidence type="ECO:0000256" key="4">
    <source>
        <dbReference type="ARBA" id="ARBA00022695"/>
    </source>
</evidence>
<evidence type="ECO:0000313" key="11">
    <source>
        <dbReference type="EMBL" id="BCS82998.1"/>
    </source>
</evidence>
<dbReference type="InterPro" id="IPR007644">
    <property type="entry name" value="RNA_pol_bsu_protrusion"/>
</dbReference>
<dbReference type="SUPFAM" id="SSF64484">
    <property type="entry name" value="beta and beta-prime subunits of DNA dependent RNA-polymerase"/>
    <property type="match status" value="1"/>
</dbReference>
<evidence type="ECO:0000256" key="5">
    <source>
        <dbReference type="ARBA" id="ARBA00022723"/>
    </source>
</evidence>
<evidence type="ECO:0000256" key="6">
    <source>
        <dbReference type="ARBA" id="ARBA00023163"/>
    </source>
</evidence>
<keyword evidence="6" id="KW-0804">Transcription</keyword>
<dbReference type="InterPro" id="IPR015712">
    <property type="entry name" value="DNA-dir_RNA_pol_su2"/>
</dbReference>
<proteinExistence type="inferred from homology"/>
<dbReference type="EMBL" id="AP024483">
    <property type="protein sequence ID" value="BCS82998.1"/>
    <property type="molecule type" value="Genomic_DNA"/>
</dbReference>